<dbReference type="AlphaFoldDB" id="A0A1G6HCG5"/>
<keyword evidence="4 6" id="KW-1133">Transmembrane helix</keyword>
<organism evidence="8 9">
    <name type="scientific">Shouchella lonarensis</name>
    <dbReference type="NCBI Taxonomy" id="1464122"/>
    <lineage>
        <taxon>Bacteria</taxon>
        <taxon>Bacillati</taxon>
        <taxon>Bacillota</taxon>
        <taxon>Bacilli</taxon>
        <taxon>Bacillales</taxon>
        <taxon>Bacillaceae</taxon>
        <taxon>Shouchella</taxon>
    </lineage>
</organism>
<evidence type="ECO:0000256" key="2">
    <source>
        <dbReference type="ARBA" id="ARBA00022475"/>
    </source>
</evidence>
<proteinExistence type="predicted"/>
<keyword evidence="9" id="KW-1185">Reference proteome</keyword>
<dbReference type="Pfam" id="PF06271">
    <property type="entry name" value="RDD"/>
    <property type="match status" value="1"/>
</dbReference>
<dbReference type="InterPro" id="IPR010432">
    <property type="entry name" value="RDD"/>
</dbReference>
<evidence type="ECO:0000256" key="1">
    <source>
        <dbReference type="ARBA" id="ARBA00004651"/>
    </source>
</evidence>
<evidence type="ECO:0000256" key="4">
    <source>
        <dbReference type="ARBA" id="ARBA00022989"/>
    </source>
</evidence>
<keyword evidence="3 6" id="KW-0812">Transmembrane</keyword>
<evidence type="ECO:0000313" key="9">
    <source>
        <dbReference type="Proteomes" id="UP000242662"/>
    </source>
</evidence>
<reference evidence="9" key="1">
    <citation type="submission" date="2016-09" db="EMBL/GenBank/DDBJ databases">
        <authorList>
            <person name="Varghese N."/>
            <person name="Submissions S."/>
        </authorList>
    </citation>
    <scope>NUCLEOTIDE SEQUENCE [LARGE SCALE GENOMIC DNA]</scope>
    <source>
        <strain evidence="9">25nlg</strain>
    </source>
</reference>
<accession>A0A1G6HCG5</accession>
<name>A0A1G6HCG5_9BACI</name>
<feature type="transmembrane region" description="Helical" evidence="6">
    <location>
        <begin position="27"/>
        <end position="48"/>
    </location>
</feature>
<dbReference type="InterPro" id="IPR051791">
    <property type="entry name" value="Pra-immunoreactive"/>
</dbReference>
<keyword evidence="5 6" id="KW-0472">Membrane</keyword>
<feature type="transmembrane region" description="Helical" evidence="6">
    <location>
        <begin position="54"/>
        <end position="76"/>
    </location>
</feature>
<dbReference type="EMBL" id="FMYM01000003">
    <property type="protein sequence ID" value="SDB91635.1"/>
    <property type="molecule type" value="Genomic_DNA"/>
</dbReference>
<comment type="subcellular location">
    <subcellularLocation>
        <location evidence="1">Cell membrane</location>
        <topology evidence="1">Multi-pass membrane protein</topology>
    </subcellularLocation>
</comment>
<evidence type="ECO:0000313" key="8">
    <source>
        <dbReference type="EMBL" id="SDB91635.1"/>
    </source>
</evidence>
<sequence length="159" mass="16752">MKNKGMGLGPRAGAYMMDQRVGFAPRLGAYLIDLIIVVLIIMLTSILAALHANFIALMFMTFIILSAYFTVLPAVWNGYTVGKKALGIRIVAADGSPAGIGKLILRAVVSSGLAHVTSGISSIISAFLISGRDDKCAIHDLAAGTYVTARKLEKAEKAA</sequence>
<dbReference type="GO" id="GO:0005886">
    <property type="term" value="C:plasma membrane"/>
    <property type="evidence" value="ECO:0007669"/>
    <property type="project" value="UniProtKB-SubCell"/>
</dbReference>
<evidence type="ECO:0000256" key="5">
    <source>
        <dbReference type="ARBA" id="ARBA00023136"/>
    </source>
</evidence>
<keyword evidence="2" id="KW-1003">Cell membrane</keyword>
<evidence type="ECO:0000259" key="7">
    <source>
        <dbReference type="Pfam" id="PF06271"/>
    </source>
</evidence>
<dbReference type="Proteomes" id="UP000242662">
    <property type="component" value="Unassembled WGS sequence"/>
</dbReference>
<feature type="domain" description="RDD" evidence="7">
    <location>
        <begin position="22"/>
        <end position="144"/>
    </location>
</feature>
<protein>
    <submittedName>
        <fullName evidence="8">Uncharacterized membrane protein YckC, RDD family</fullName>
    </submittedName>
</protein>
<dbReference type="PANTHER" id="PTHR36115">
    <property type="entry name" value="PROLINE-RICH ANTIGEN HOMOLOG-RELATED"/>
    <property type="match status" value="1"/>
</dbReference>
<gene>
    <name evidence="8" type="ORF">SAMN05421737_103153</name>
</gene>
<evidence type="ECO:0000256" key="6">
    <source>
        <dbReference type="SAM" id="Phobius"/>
    </source>
</evidence>
<dbReference type="STRING" id="1464122.SAMN05421737_103153"/>
<evidence type="ECO:0000256" key="3">
    <source>
        <dbReference type="ARBA" id="ARBA00022692"/>
    </source>
</evidence>
<dbReference type="RefSeq" id="WP_245701050.1">
    <property type="nucleotide sequence ID" value="NZ_FMYM01000003.1"/>
</dbReference>